<keyword evidence="7" id="KW-1185">Reference proteome</keyword>
<keyword evidence="3" id="KW-0677">Repeat</keyword>
<evidence type="ECO:0000256" key="3">
    <source>
        <dbReference type="ARBA" id="ARBA00022737"/>
    </source>
</evidence>
<keyword evidence="1" id="KW-0343">GTPase activation</keyword>
<protein>
    <recommendedName>
        <fullName evidence="8">Leucine Rich Repeat family protein</fullName>
    </recommendedName>
</protein>
<gene>
    <name evidence="6" type="ORF">TTHERM_00582240</name>
</gene>
<dbReference type="Proteomes" id="UP000009168">
    <property type="component" value="Unassembled WGS sequence"/>
</dbReference>
<dbReference type="OrthoDB" id="8436363at2759"/>
<feature type="region of interest" description="Disordered" evidence="5">
    <location>
        <begin position="1"/>
        <end position="26"/>
    </location>
</feature>
<dbReference type="GO" id="GO:0005634">
    <property type="term" value="C:nucleus"/>
    <property type="evidence" value="ECO:0007669"/>
    <property type="project" value="TreeGrafter"/>
</dbReference>
<evidence type="ECO:0000256" key="2">
    <source>
        <dbReference type="ARBA" id="ARBA00022614"/>
    </source>
</evidence>
<evidence type="ECO:0000313" key="6">
    <source>
        <dbReference type="EMBL" id="EAR98718.2"/>
    </source>
</evidence>
<feature type="compositionally biased region" description="Polar residues" evidence="5">
    <location>
        <begin position="387"/>
        <end position="401"/>
    </location>
</feature>
<evidence type="ECO:0000256" key="1">
    <source>
        <dbReference type="ARBA" id="ARBA00022468"/>
    </source>
</evidence>
<dbReference type="Pfam" id="PF00560">
    <property type="entry name" value="LRR_1"/>
    <property type="match status" value="1"/>
</dbReference>
<dbReference type="GO" id="GO:0031267">
    <property type="term" value="F:small GTPase binding"/>
    <property type="evidence" value="ECO:0007669"/>
    <property type="project" value="TreeGrafter"/>
</dbReference>
<dbReference type="AlphaFoldDB" id="Q23Q66"/>
<dbReference type="GeneID" id="7843439"/>
<name>Q23Q66_TETTS</name>
<dbReference type="GO" id="GO:0005096">
    <property type="term" value="F:GTPase activator activity"/>
    <property type="evidence" value="ECO:0007669"/>
    <property type="project" value="UniProtKB-KW"/>
</dbReference>
<dbReference type="InterPro" id="IPR027038">
    <property type="entry name" value="RanGap"/>
</dbReference>
<dbReference type="Pfam" id="PF13516">
    <property type="entry name" value="LRR_6"/>
    <property type="match status" value="2"/>
</dbReference>
<dbReference type="SMART" id="SM00368">
    <property type="entry name" value="LRR_RI"/>
    <property type="match status" value="4"/>
</dbReference>
<feature type="compositionally biased region" description="Low complexity" evidence="5">
    <location>
        <begin position="12"/>
        <end position="21"/>
    </location>
</feature>
<reference evidence="7" key="1">
    <citation type="journal article" date="2006" name="PLoS Biol.">
        <title>Macronuclear genome sequence of the ciliate Tetrahymena thermophila, a model eukaryote.</title>
        <authorList>
            <person name="Eisen J.A."/>
            <person name="Coyne R.S."/>
            <person name="Wu M."/>
            <person name="Wu D."/>
            <person name="Thiagarajan M."/>
            <person name="Wortman J.R."/>
            <person name="Badger J.H."/>
            <person name="Ren Q."/>
            <person name="Amedeo P."/>
            <person name="Jones K.M."/>
            <person name="Tallon L.J."/>
            <person name="Delcher A.L."/>
            <person name="Salzberg S.L."/>
            <person name="Silva J.C."/>
            <person name="Haas B.J."/>
            <person name="Majoros W.H."/>
            <person name="Farzad M."/>
            <person name="Carlton J.M."/>
            <person name="Smith R.K. Jr."/>
            <person name="Garg J."/>
            <person name="Pearlman R.E."/>
            <person name="Karrer K.M."/>
            <person name="Sun L."/>
            <person name="Manning G."/>
            <person name="Elde N.C."/>
            <person name="Turkewitz A.P."/>
            <person name="Asai D.J."/>
            <person name="Wilkes D.E."/>
            <person name="Wang Y."/>
            <person name="Cai H."/>
            <person name="Collins K."/>
            <person name="Stewart B.A."/>
            <person name="Lee S.R."/>
            <person name="Wilamowska K."/>
            <person name="Weinberg Z."/>
            <person name="Ruzzo W.L."/>
            <person name="Wloga D."/>
            <person name="Gaertig J."/>
            <person name="Frankel J."/>
            <person name="Tsao C.-C."/>
            <person name="Gorovsky M.A."/>
            <person name="Keeling P.J."/>
            <person name="Waller R.F."/>
            <person name="Patron N.J."/>
            <person name="Cherry J.M."/>
            <person name="Stover N.A."/>
            <person name="Krieger C.J."/>
            <person name="del Toro C."/>
            <person name="Ryder H.F."/>
            <person name="Williamson S.C."/>
            <person name="Barbeau R.A."/>
            <person name="Hamilton E.P."/>
            <person name="Orias E."/>
        </authorList>
    </citation>
    <scope>NUCLEOTIDE SEQUENCE [LARGE SCALE GENOMIC DNA]</scope>
    <source>
        <strain evidence="7">SB210</strain>
    </source>
</reference>
<dbReference type="GO" id="GO:0048471">
    <property type="term" value="C:perinuclear region of cytoplasm"/>
    <property type="evidence" value="ECO:0007669"/>
    <property type="project" value="TreeGrafter"/>
</dbReference>
<dbReference type="RefSeq" id="XP_001018963.2">
    <property type="nucleotide sequence ID" value="XM_001018963.2"/>
</dbReference>
<dbReference type="KEGG" id="tet:TTHERM_00582240"/>
<proteinExistence type="predicted"/>
<organism evidence="6 7">
    <name type="scientific">Tetrahymena thermophila (strain SB210)</name>
    <dbReference type="NCBI Taxonomy" id="312017"/>
    <lineage>
        <taxon>Eukaryota</taxon>
        <taxon>Sar</taxon>
        <taxon>Alveolata</taxon>
        <taxon>Ciliophora</taxon>
        <taxon>Intramacronucleata</taxon>
        <taxon>Oligohymenophorea</taxon>
        <taxon>Hymenostomatida</taxon>
        <taxon>Tetrahymenina</taxon>
        <taxon>Tetrahymenidae</taxon>
        <taxon>Tetrahymena</taxon>
    </lineage>
</organism>
<feature type="compositionally biased region" description="Basic residues" evidence="5">
    <location>
        <begin position="1"/>
        <end position="11"/>
    </location>
</feature>
<dbReference type="EMBL" id="GG662649">
    <property type="protein sequence ID" value="EAR98718.2"/>
    <property type="molecule type" value="Genomic_DNA"/>
</dbReference>
<dbReference type="HOGENOM" id="CLU_389108_0_0_1"/>
<dbReference type="InterPro" id="IPR001611">
    <property type="entry name" value="Leu-rich_rpt"/>
</dbReference>
<evidence type="ECO:0008006" key="8">
    <source>
        <dbReference type="Google" id="ProtNLM"/>
    </source>
</evidence>
<dbReference type="SUPFAM" id="SSF52047">
    <property type="entry name" value="RNI-like"/>
    <property type="match status" value="1"/>
</dbReference>
<feature type="coiled-coil region" evidence="4">
    <location>
        <begin position="146"/>
        <end position="209"/>
    </location>
</feature>
<accession>Q23Q66</accession>
<dbReference type="GO" id="GO:0005829">
    <property type="term" value="C:cytosol"/>
    <property type="evidence" value="ECO:0007669"/>
    <property type="project" value="TreeGrafter"/>
</dbReference>
<dbReference type="PANTHER" id="PTHR24113:SF12">
    <property type="entry name" value="RAN GTPASE-ACTIVATING PROTEIN 1"/>
    <property type="match status" value="1"/>
</dbReference>
<keyword evidence="4" id="KW-0175">Coiled coil</keyword>
<dbReference type="InterPro" id="IPR032675">
    <property type="entry name" value="LRR_dom_sf"/>
</dbReference>
<dbReference type="GO" id="GO:0006913">
    <property type="term" value="P:nucleocytoplasmic transport"/>
    <property type="evidence" value="ECO:0007669"/>
    <property type="project" value="TreeGrafter"/>
</dbReference>
<dbReference type="InParanoid" id="Q23Q66"/>
<dbReference type="Gene3D" id="3.80.10.10">
    <property type="entry name" value="Ribonuclease Inhibitor"/>
    <property type="match status" value="1"/>
</dbReference>
<dbReference type="PANTHER" id="PTHR24113">
    <property type="entry name" value="RAN GTPASE-ACTIVATING PROTEIN 1"/>
    <property type="match status" value="1"/>
</dbReference>
<sequence>MSQKKVKKVKYNVKNNKNSKNGSDSSQISDLLLINNINLTNANNNTETTAETFNFTKQETSILPNINNNAKESETNSQKKFNKILLDISITSNSPSQLQNQNNQTNQQNDASLANELKIEQIFTSTTINNEVSLPQIEKSQRQQSIKKYDKQIQELDQSREKLLYKSKVTAANTSQNFFFNTFLNSIREEDAQFEQKQQEEELQLKERKQVELANLFSDPDSNLKTQFKVDQAIKILEQAASKYYHKDNVKQVEVKQVFYMKRNARSSSPKLKKLLPHQLQQIKTKNFLNSIQEIQPSQEFIKSEDNKIQKFNNEPKLTSIKKQVQDQQTNSRQNYFISSKENSSSQSNRIVNFNDDSLYYFKKMIISKKELKTQKSDDNIIDRKISSSPSNNKQHTNNNKIPKIKMLAPLPIKITFTDKKDNDLPSPNEQPQQENYKNEFEFAMSEAAKQMINRPVLHKVNRLREKKIIDLIQELTQNDKEVNLSDNNLTSICLDLLMNKFNSLQVNLEVLKLSNVGITDDSISIISCALQLNQPLIVLDLSKNSITNIGCLEIKFIIQSNINLKELYLSWNKFNSDGASQILDSIQAKNSLKVLDLSNNSLGNGTQASIRKFLISFDRLMKLEQEDGLVHLDLRVNQIKKEQLIEMARSIQYNQSIPCIHLSYGHECYMDSCNNLKIYSQDQQVQLPEYSEFLPIYPINYKRPFRAKKNNLFENFVMAESENCWICEGWIEHEFELNLNVYNLLNFYREEQNLYLHLEIDEFVPCKMLQSQIQQGMFSIQRMIPPQTSLKYYFSFDGRTDIILSQETEIIKGNFIQAMNIQNQNDKASEQLEEQNQNNNLRDFMKIENGILLMNQFNLIKTGDPQPYLNQQYQTLVSSLPRQNIFLQQKDSREEILLKELEQSQLILEKNKSNRISKKIVKIKN</sequence>
<evidence type="ECO:0000313" key="7">
    <source>
        <dbReference type="Proteomes" id="UP000009168"/>
    </source>
</evidence>
<evidence type="ECO:0000256" key="4">
    <source>
        <dbReference type="SAM" id="Coils"/>
    </source>
</evidence>
<evidence type="ECO:0000256" key="5">
    <source>
        <dbReference type="SAM" id="MobiDB-lite"/>
    </source>
</evidence>
<feature type="region of interest" description="Disordered" evidence="5">
    <location>
        <begin position="381"/>
        <end position="405"/>
    </location>
</feature>
<keyword evidence="2" id="KW-0433">Leucine-rich repeat</keyword>